<keyword evidence="8" id="KW-1185">Reference proteome</keyword>
<dbReference type="EMBL" id="CM000880">
    <property type="protein sequence ID" value="PNT74349.1"/>
    <property type="molecule type" value="Genomic_DNA"/>
</dbReference>
<dbReference type="PANTHER" id="PTHR48467:SF1">
    <property type="entry name" value="GLUTAMATE SYNTHASE 1 [NADH], CHLOROPLASTIC-LIKE"/>
    <property type="match status" value="1"/>
</dbReference>
<keyword evidence="3" id="KW-0274">FAD</keyword>
<dbReference type="InParanoid" id="A0A0Q3KS91"/>
<dbReference type="OrthoDB" id="1932824at2759"/>
<dbReference type="Gramene" id="KQK13897">
    <property type="protein sequence ID" value="KQK13897"/>
    <property type="gene ID" value="BRADI_1g13223v3"/>
</dbReference>
<dbReference type="STRING" id="15368.A0A0Q3KS91"/>
<dbReference type="Gene3D" id="3.50.50.60">
    <property type="entry name" value="FAD/NAD(P)-binding domain"/>
    <property type="match status" value="1"/>
</dbReference>
<reference evidence="6" key="2">
    <citation type="submission" date="2017-06" db="EMBL/GenBank/DDBJ databases">
        <title>WGS assembly of Brachypodium distachyon.</title>
        <authorList>
            <consortium name="The International Brachypodium Initiative"/>
            <person name="Lucas S."/>
            <person name="Harmon-Smith M."/>
            <person name="Lail K."/>
            <person name="Tice H."/>
            <person name="Grimwood J."/>
            <person name="Bruce D."/>
            <person name="Barry K."/>
            <person name="Shu S."/>
            <person name="Lindquist E."/>
            <person name="Wang M."/>
            <person name="Pitluck S."/>
            <person name="Vogel J.P."/>
            <person name="Garvin D.F."/>
            <person name="Mockler T.C."/>
            <person name="Schmutz J."/>
            <person name="Rokhsar D."/>
            <person name="Bevan M.W."/>
        </authorList>
    </citation>
    <scope>NUCLEOTIDE SEQUENCE</scope>
    <source>
        <strain evidence="6">Bd21</strain>
    </source>
</reference>
<evidence type="ECO:0000256" key="3">
    <source>
        <dbReference type="ARBA" id="ARBA00022827"/>
    </source>
</evidence>
<dbReference type="Gramene" id="KQK13898">
    <property type="protein sequence ID" value="KQK13898"/>
    <property type="gene ID" value="BRADI_1g13223v3"/>
</dbReference>
<gene>
    <name evidence="6" type="ORF">BRADI_1g13223v3</name>
</gene>
<dbReference type="Proteomes" id="UP000008810">
    <property type="component" value="Chromosome 1"/>
</dbReference>
<dbReference type="EnsemblPlants" id="PNT74350">
    <property type="protein sequence ID" value="PNT74350"/>
    <property type="gene ID" value="BRADI_1g13223v3"/>
</dbReference>
<comment type="cofactor">
    <cofactor evidence="1">
        <name>FAD</name>
        <dbReference type="ChEBI" id="CHEBI:57692"/>
    </cofactor>
</comment>
<dbReference type="PANTHER" id="PTHR48467">
    <property type="entry name" value="GLUTAMATE SYNTHASE 1 [NADH], CHLOROPLASTIC-LIKE"/>
    <property type="match status" value="1"/>
</dbReference>
<dbReference type="GO" id="GO:0016491">
    <property type="term" value="F:oxidoreductase activity"/>
    <property type="evidence" value="ECO:0007669"/>
    <property type="project" value="UniProtKB-KW"/>
</dbReference>
<dbReference type="InterPro" id="IPR036188">
    <property type="entry name" value="FAD/NAD-bd_sf"/>
</dbReference>
<keyword evidence="5" id="KW-0560">Oxidoreductase</keyword>
<evidence type="ECO:0000313" key="8">
    <source>
        <dbReference type="Proteomes" id="UP000008810"/>
    </source>
</evidence>
<dbReference type="EnsemblPlants" id="KQK13898">
    <property type="protein sequence ID" value="KQK13898"/>
    <property type="gene ID" value="BRADI_1g13223v3"/>
</dbReference>
<keyword evidence="4" id="KW-0521">NADP</keyword>
<organism evidence="6">
    <name type="scientific">Brachypodium distachyon</name>
    <name type="common">Purple false brome</name>
    <name type="synonym">Trachynia distachya</name>
    <dbReference type="NCBI Taxonomy" id="15368"/>
    <lineage>
        <taxon>Eukaryota</taxon>
        <taxon>Viridiplantae</taxon>
        <taxon>Streptophyta</taxon>
        <taxon>Embryophyta</taxon>
        <taxon>Tracheophyta</taxon>
        <taxon>Spermatophyta</taxon>
        <taxon>Magnoliopsida</taxon>
        <taxon>Liliopsida</taxon>
        <taxon>Poales</taxon>
        <taxon>Poaceae</taxon>
        <taxon>BOP clade</taxon>
        <taxon>Pooideae</taxon>
        <taxon>Stipodae</taxon>
        <taxon>Brachypodieae</taxon>
        <taxon>Brachypodium</taxon>
    </lineage>
</organism>
<evidence type="ECO:0000313" key="6">
    <source>
        <dbReference type="EMBL" id="KQK13897.1"/>
    </source>
</evidence>
<dbReference type="EMBL" id="CM000880">
    <property type="protein sequence ID" value="KQK13898.1"/>
    <property type="molecule type" value="Genomic_DNA"/>
</dbReference>
<reference evidence="7" key="3">
    <citation type="submission" date="2018-08" db="UniProtKB">
        <authorList>
            <consortium name="EnsemblPlants"/>
        </authorList>
    </citation>
    <scope>IDENTIFICATION</scope>
    <source>
        <strain evidence="7">cv. Bd21</strain>
    </source>
</reference>
<dbReference type="Gramene" id="PNT74350">
    <property type="protein sequence ID" value="PNT74350"/>
    <property type="gene ID" value="BRADI_1g13223v3"/>
</dbReference>
<dbReference type="EMBL" id="CM000880">
    <property type="protein sequence ID" value="PNT74350.1"/>
    <property type="molecule type" value="Genomic_DNA"/>
</dbReference>
<dbReference type="EnsemblPlants" id="KQK13897">
    <property type="protein sequence ID" value="KQK13897"/>
    <property type="gene ID" value="BRADI_1g13223v3"/>
</dbReference>
<dbReference type="Gramene" id="PNT74349">
    <property type="protein sequence ID" value="PNT74349"/>
    <property type="gene ID" value="BRADI_1g13223v3"/>
</dbReference>
<evidence type="ECO:0000256" key="1">
    <source>
        <dbReference type="ARBA" id="ARBA00001974"/>
    </source>
</evidence>
<dbReference type="EnsemblPlants" id="PNT74349">
    <property type="protein sequence ID" value="PNT74349"/>
    <property type="gene ID" value="BRADI_1g13223v3"/>
</dbReference>
<protein>
    <submittedName>
        <fullName evidence="6 7">Uncharacterized protein</fullName>
    </submittedName>
</protein>
<dbReference type="InterPro" id="IPR055275">
    <property type="entry name" value="Ferredox_Rdtase"/>
</dbReference>
<keyword evidence="2" id="KW-0285">Flavoprotein</keyword>
<evidence type="ECO:0000313" key="7">
    <source>
        <dbReference type="EnsemblPlants" id="KQK13897"/>
    </source>
</evidence>
<evidence type="ECO:0000256" key="5">
    <source>
        <dbReference type="ARBA" id="ARBA00023002"/>
    </source>
</evidence>
<dbReference type="AlphaFoldDB" id="A0A0Q3KS91"/>
<evidence type="ECO:0000256" key="4">
    <source>
        <dbReference type="ARBA" id="ARBA00022857"/>
    </source>
</evidence>
<dbReference type="EMBL" id="CM000880">
    <property type="protein sequence ID" value="KQK13897.1"/>
    <property type="molecule type" value="Genomic_DNA"/>
</dbReference>
<accession>A0A0Q3KS91</accession>
<dbReference type="Gene3D" id="3.40.50.720">
    <property type="entry name" value="NAD(P)-binding Rossmann-like Domain"/>
    <property type="match status" value="1"/>
</dbReference>
<reference evidence="6 7" key="1">
    <citation type="journal article" date="2010" name="Nature">
        <title>Genome sequencing and analysis of the model grass Brachypodium distachyon.</title>
        <authorList>
            <consortium name="International Brachypodium Initiative"/>
        </authorList>
    </citation>
    <scope>NUCLEOTIDE SEQUENCE [LARGE SCALE GENOMIC DNA]</scope>
    <source>
        <strain evidence="6 7">Bd21</strain>
    </source>
</reference>
<proteinExistence type="predicted"/>
<evidence type="ECO:0000256" key="2">
    <source>
        <dbReference type="ARBA" id="ARBA00022630"/>
    </source>
</evidence>
<sequence>MSKQMLKGHEGVQVEIIGRLPTPFGLVRSEMAPDHPKTKDFSVRHDCTMGKLKIASFDNHLSEKIILMCFSSSGIKLGWSLGGIIFMTCCLLPPTCSRFQRKAALYGAKGR</sequence>
<name>A0A0Q3KS91_BRADI</name>